<evidence type="ECO:0000256" key="12">
    <source>
        <dbReference type="SAM" id="SignalP"/>
    </source>
</evidence>
<organism evidence="13 14">
    <name type="scientific">Avibacterium avium</name>
    <name type="common">Pasteurella avium</name>
    <dbReference type="NCBI Taxonomy" id="751"/>
    <lineage>
        <taxon>Bacteria</taxon>
        <taxon>Pseudomonadati</taxon>
        <taxon>Pseudomonadota</taxon>
        <taxon>Gammaproteobacteria</taxon>
        <taxon>Pasteurellales</taxon>
        <taxon>Pasteurellaceae</taxon>
        <taxon>Avibacterium</taxon>
    </lineage>
</organism>
<evidence type="ECO:0000256" key="4">
    <source>
        <dbReference type="ARBA" id="ARBA00022679"/>
    </source>
</evidence>
<comment type="PTM">
    <text evidence="11">Cleaved by autocatalysis into a large and a small subunit.</text>
</comment>
<dbReference type="InterPro" id="IPR055262">
    <property type="entry name" value="GGT_CS"/>
</dbReference>
<dbReference type="Proteomes" id="UP000255098">
    <property type="component" value="Unassembled WGS sequence"/>
</dbReference>
<keyword evidence="7 11" id="KW-0012">Acyltransferase</keyword>
<keyword evidence="6 11" id="KW-0865">Zymogen</keyword>
<evidence type="ECO:0000256" key="7">
    <source>
        <dbReference type="ARBA" id="ARBA00023315"/>
    </source>
</evidence>
<dbReference type="InterPro" id="IPR043138">
    <property type="entry name" value="GGT_lsub"/>
</dbReference>
<dbReference type="RefSeq" id="WP_115249377.1">
    <property type="nucleotide sequence ID" value="NZ_UGSP01000001.1"/>
</dbReference>
<dbReference type="GO" id="GO:0006751">
    <property type="term" value="P:glutathione catabolic process"/>
    <property type="evidence" value="ECO:0007669"/>
    <property type="project" value="UniProtKB-UniRule"/>
</dbReference>
<dbReference type="InterPro" id="IPR029055">
    <property type="entry name" value="Ntn_hydrolases_N"/>
</dbReference>
<evidence type="ECO:0000256" key="8">
    <source>
        <dbReference type="ARBA" id="ARBA00047417"/>
    </source>
</evidence>
<dbReference type="Pfam" id="PF01019">
    <property type="entry name" value="G_glu_transpept"/>
    <property type="match status" value="1"/>
</dbReference>
<dbReference type="FunFam" id="3.60.20.40:FF:000003">
    <property type="entry name" value="Gamma-glutamyltranspeptidase"/>
    <property type="match status" value="1"/>
</dbReference>
<dbReference type="PANTHER" id="PTHR43199">
    <property type="entry name" value="GLUTATHIONE HYDROLASE"/>
    <property type="match status" value="1"/>
</dbReference>
<keyword evidence="12" id="KW-0732">Signal</keyword>
<feature type="binding site" evidence="10">
    <location>
        <position position="491"/>
    </location>
    <ligand>
        <name>L-glutamate</name>
        <dbReference type="ChEBI" id="CHEBI:29985"/>
    </ligand>
</feature>
<gene>
    <name evidence="13" type="primary">ggt</name>
    <name evidence="13" type="ORF">NCTC11297_01158</name>
</gene>
<dbReference type="InterPro" id="IPR043137">
    <property type="entry name" value="GGT_ssub_C"/>
</dbReference>
<dbReference type="GO" id="GO:0036374">
    <property type="term" value="F:glutathione hydrolase activity"/>
    <property type="evidence" value="ECO:0007669"/>
    <property type="project" value="UniProtKB-UniRule"/>
</dbReference>
<feature type="binding site" evidence="10">
    <location>
        <position position="440"/>
    </location>
    <ligand>
        <name>L-glutamate</name>
        <dbReference type="ChEBI" id="CHEBI:29985"/>
    </ligand>
</feature>
<feature type="binding site" evidence="10">
    <location>
        <begin position="416"/>
        <end position="418"/>
    </location>
    <ligand>
        <name>L-glutamate</name>
        <dbReference type="ChEBI" id="CHEBI:29985"/>
    </ligand>
</feature>
<evidence type="ECO:0000256" key="10">
    <source>
        <dbReference type="PIRSR" id="PIRSR600101-2"/>
    </source>
</evidence>
<comment type="catalytic activity">
    <reaction evidence="8 11">
        <text>an N-terminal (5-L-glutamyl)-[peptide] + an alpha-amino acid = 5-L-glutamyl amino acid + an N-terminal L-alpha-aminoacyl-[peptide]</text>
        <dbReference type="Rhea" id="RHEA:23904"/>
        <dbReference type="Rhea" id="RHEA-COMP:9780"/>
        <dbReference type="Rhea" id="RHEA-COMP:9795"/>
        <dbReference type="ChEBI" id="CHEBI:77644"/>
        <dbReference type="ChEBI" id="CHEBI:78597"/>
        <dbReference type="ChEBI" id="CHEBI:78599"/>
        <dbReference type="ChEBI" id="CHEBI:78608"/>
        <dbReference type="EC" id="2.3.2.2"/>
    </reaction>
</comment>
<dbReference type="PANTHER" id="PTHR43199:SF1">
    <property type="entry name" value="GLUTATHIONE HYDROLASE PROENZYME"/>
    <property type="match status" value="1"/>
</dbReference>
<evidence type="ECO:0000313" key="13">
    <source>
        <dbReference type="EMBL" id="SUB24129.1"/>
    </source>
</evidence>
<evidence type="ECO:0000313" key="14">
    <source>
        <dbReference type="Proteomes" id="UP000255098"/>
    </source>
</evidence>
<comment type="pathway">
    <text evidence="11">Sulfur metabolism; glutathione metabolism.</text>
</comment>
<feature type="active site" description="Nucleophile" evidence="9">
    <location>
        <position position="398"/>
    </location>
</feature>
<protein>
    <recommendedName>
        <fullName evidence="11">Glutathione hydrolase proenzyme</fullName>
        <ecNumber evidence="11">2.3.2.2</ecNumber>
        <ecNumber evidence="11">3.4.19.13</ecNumber>
    </recommendedName>
    <component>
        <recommendedName>
            <fullName evidence="11">Glutathione hydrolase large chain</fullName>
        </recommendedName>
    </component>
    <component>
        <recommendedName>
            <fullName evidence="11">Glutathione hydrolase small chain</fullName>
        </recommendedName>
    </component>
</protein>
<dbReference type="SUPFAM" id="SSF56235">
    <property type="entry name" value="N-terminal nucleophile aminohydrolases (Ntn hydrolases)"/>
    <property type="match status" value="1"/>
</dbReference>
<dbReference type="InterPro" id="IPR051792">
    <property type="entry name" value="GGT_bact"/>
</dbReference>
<sequence length="586" mass="63198">MHFRKSLIAALLAIPFSLSVVSLPAYSAEATQQSILAAQRYDQSKDIFHPVYAKNGMVATEQHLATQVGLDILRQGGNAIDAAVAVGFALAVVLPNAGNIGGGGFMVLHDAKSGENITIDFREMAPQKAHRDMYLDEKGDLVDGKSLFTHSAVGVPGTVAGLLLALEKWGTLSREQVIAPAIKLAEQGFAISPTLAATLEVEKDNLAKWKSTKAIFFKQDQPLTFGDNLVQQDLAHSLRLIAQQGKSAFYEGEIAQKIVQEMEKHGGLISLDDLKNYKAVIRKPIVGEYRGYKVVTMPPPSSGGVHLVQLLNILSHYPMKEFGVNSAKAIHHYAEAMKLAYADRATYLGDPDFVKVPVAGITSKAYADELVKKINPEKSTPAREIKEGNPIPYESDQTTHYSIMDKDGNAVAVTYTLNLNFGSGIVAEGTGILLNNEMDDFSAKPGVPNAFGLIGGDANAIQAGKRPLSSMTPTILLKDGKPWLVTGTPGGARIITTVLQSITNVIDYGMNPAEAINVPRIHHQWQPDQLRIEEGISPDTIELLKQKGYDIVTKATMGREQVVQVTEGGFYGASDPRNPDGAAMGY</sequence>
<dbReference type="NCBIfam" id="TIGR00066">
    <property type="entry name" value="g_glut_trans"/>
    <property type="match status" value="1"/>
</dbReference>
<dbReference type="GeneID" id="300133367"/>
<dbReference type="EC" id="3.4.19.13" evidence="11"/>
<feature type="binding site" evidence="10">
    <location>
        <begin position="469"/>
        <end position="470"/>
    </location>
    <ligand>
        <name>L-glutamate</name>
        <dbReference type="ChEBI" id="CHEBI:29985"/>
    </ligand>
</feature>
<comment type="catalytic activity">
    <reaction evidence="2 11">
        <text>glutathione + H2O = L-cysteinylglycine + L-glutamate</text>
        <dbReference type="Rhea" id="RHEA:28807"/>
        <dbReference type="ChEBI" id="CHEBI:15377"/>
        <dbReference type="ChEBI" id="CHEBI:29985"/>
        <dbReference type="ChEBI" id="CHEBI:57925"/>
        <dbReference type="ChEBI" id="CHEBI:61694"/>
        <dbReference type="EC" id="3.4.19.13"/>
    </reaction>
</comment>
<dbReference type="GO" id="GO:0006750">
    <property type="term" value="P:glutathione biosynthetic process"/>
    <property type="evidence" value="ECO:0007669"/>
    <property type="project" value="UniProtKB-KW"/>
</dbReference>
<dbReference type="PROSITE" id="PS00462">
    <property type="entry name" value="G_GLU_TRANSPEPTIDASE"/>
    <property type="match status" value="1"/>
</dbReference>
<evidence type="ECO:0000256" key="2">
    <source>
        <dbReference type="ARBA" id="ARBA00001089"/>
    </source>
</evidence>
<reference evidence="13 14" key="1">
    <citation type="submission" date="2018-06" db="EMBL/GenBank/DDBJ databases">
        <authorList>
            <consortium name="Pathogen Informatics"/>
            <person name="Doyle S."/>
        </authorList>
    </citation>
    <scope>NUCLEOTIDE SEQUENCE [LARGE SCALE GENOMIC DNA]</scope>
    <source>
        <strain evidence="14">NCTC 11297</strain>
    </source>
</reference>
<keyword evidence="14" id="KW-1185">Reference proteome</keyword>
<feature type="binding site" evidence="10">
    <location>
        <position position="122"/>
    </location>
    <ligand>
        <name>L-glutamate</name>
        <dbReference type="ChEBI" id="CHEBI:29985"/>
    </ligand>
</feature>
<dbReference type="InterPro" id="IPR000101">
    <property type="entry name" value="GGT_peptidase"/>
</dbReference>
<dbReference type="UniPathway" id="UPA00204"/>
<keyword evidence="4 11" id="KW-0808">Transferase</keyword>
<dbReference type="EC" id="2.3.2.2" evidence="11"/>
<keyword evidence="11" id="KW-0317">Glutathione biosynthesis</keyword>
<comment type="similarity">
    <text evidence="3 11">Belongs to the gamma-glutamyltransferase family.</text>
</comment>
<name>A0A379AR88_AVIAV</name>
<evidence type="ECO:0000256" key="5">
    <source>
        <dbReference type="ARBA" id="ARBA00022801"/>
    </source>
</evidence>
<comment type="catalytic activity">
    <reaction evidence="1 11">
        <text>an S-substituted glutathione + H2O = an S-substituted L-cysteinylglycine + L-glutamate</text>
        <dbReference type="Rhea" id="RHEA:59468"/>
        <dbReference type="ChEBI" id="CHEBI:15377"/>
        <dbReference type="ChEBI" id="CHEBI:29985"/>
        <dbReference type="ChEBI" id="CHEBI:90779"/>
        <dbReference type="ChEBI" id="CHEBI:143103"/>
        <dbReference type="EC" id="3.4.19.13"/>
    </reaction>
</comment>
<dbReference type="Gene3D" id="1.10.246.130">
    <property type="match status" value="1"/>
</dbReference>
<evidence type="ECO:0000256" key="3">
    <source>
        <dbReference type="ARBA" id="ARBA00009381"/>
    </source>
</evidence>
<evidence type="ECO:0000256" key="6">
    <source>
        <dbReference type="ARBA" id="ARBA00023145"/>
    </source>
</evidence>
<evidence type="ECO:0000256" key="1">
    <source>
        <dbReference type="ARBA" id="ARBA00001049"/>
    </source>
</evidence>
<comment type="subunit">
    <text evidence="11">This enzyme consists of two polypeptide chains, which are synthesized in precursor form from a single polypeptide.</text>
</comment>
<feature type="chain" id="PRO_5016614776" description="Glutathione hydrolase proenzyme" evidence="12">
    <location>
        <begin position="28"/>
        <end position="586"/>
    </location>
</feature>
<proteinExistence type="inferred from homology"/>
<dbReference type="Gene3D" id="3.60.20.40">
    <property type="match status" value="1"/>
</dbReference>
<dbReference type="PRINTS" id="PR01210">
    <property type="entry name" value="GGTRANSPTASE"/>
</dbReference>
<feature type="signal peptide" evidence="12">
    <location>
        <begin position="1"/>
        <end position="27"/>
    </location>
</feature>
<evidence type="ECO:0000256" key="11">
    <source>
        <dbReference type="RuleBase" id="RU368036"/>
    </source>
</evidence>
<accession>A0A379AR88</accession>
<dbReference type="EMBL" id="UGSP01000001">
    <property type="protein sequence ID" value="SUB24129.1"/>
    <property type="molecule type" value="Genomic_DNA"/>
</dbReference>
<evidence type="ECO:0000256" key="9">
    <source>
        <dbReference type="PIRSR" id="PIRSR600101-1"/>
    </source>
</evidence>
<keyword evidence="5 11" id="KW-0378">Hydrolase</keyword>
<dbReference type="AlphaFoldDB" id="A0A379AR88"/>
<dbReference type="GO" id="GO:0103068">
    <property type="term" value="F:leukotriene C4 gamma-glutamyl transferase activity"/>
    <property type="evidence" value="ECO:0007669"/>
    <property type="project" value="UniProtKB-EC"/>
</dbReference>